<comment type="caution">
    <text evidence="2">The sequence shown here is derived from an EMBL/GenBank/DDBJ whole genome shotgun (WGS) entry which is preliminary data.</text>
</comment>
<proteinExistence type="predicted"/>
<reference evidence="2 3" key="1">
    <citation type="submission" date="2022-12" db="EMBL/GenBank/DDBJ databases">
        <title>Genomic features and morphological characterization of a novel Knufia sp. strain isolated from spacecraft assembly facility.</title>
        <authorList>
            <person name="Teixeira M."/>
            <person name="Chander A.M."/>
            <person name="Stajich J.E."/>
            <person name="Venkateswaran K."/>
        </authorList>
    </citation>
    <scope>NUCLEOTIDE SEQUENCE [LARGE SCALE GENOMIC DNA]</scope>
    <source>
        <strain evidence="2 3">FJI-L2-BK-P2</strain>
    </source>
</reference>
<feature type="chain" id="PRO_5043050145" evidence="1">
    <location>
        <begin position="23"/>
        <end position="107"/>
    </location>
</feature>
<gene>
    <name evidence="2" type="ORF">OHC33_010151</name>
</gene>
<dbReference type="Proteomes" id="UP001316803">
    <property type="component" value="Unassembled WGS sequence"/>
</dbReference>
<feature type="signal peptide" evidence="1">
    <location>
        <begin position="1"/>
        <end position="22"/>
    </location>
</feature>
<keyword evidence="3" id="KW-1185">Reference proteome</keyword>
<evidence type="ECO:0000313" key="2">
    <source>
        <dbReference type="EMBL" id="KAK5948900.1"/>
    </source>
</evidence>
<dbReference type="AlphaFoldDB" id="A0AAN8EG90"/>
<sequence>MKYLSALLALTATTILTTKAQGFSDEYLVQACKGFPYFTVICLTDISYVQCDGTDNVPVEWRVPDGVICHQGIVGSKTDILDRGVPSTARTYDLQSYGATVAPTATG</sequence>
<evidence type="ECO:0000256" key="1">
    <source>
        <dbReference type="SAM" id="SignalP"/>
    </source>
</evidence>
<dbReference type="EMBL" id="JAKLMC020000042">
    <property type="protein sequence ID" value="KAK5948900.1"/>
    <property type="molecule type" value="Genomic_DNA"/>
</dbReference>
<evidence type="ECO:0000313" key="3">
    <source>
        <dbReference type="Proteomes" id="UP001316803"/>
    </source>
</evidence>
<accession>A0AAN8EG90</accession>
<protein>
    <submittedName>
        <fullName evidence="2">Uncharacterized protein</fullName>
    </submittedName>
</protein>
<name>A0AAN8EG90_9EURO</name>
<keyword evidence="1" id="KW-0732">Signal</keyword>
<organism evidence="2 3">
    <name type="scientific">Knufia fluminis</name>
    <dbReference type="NCBI Taxonomy" id="191047"/>
    <lineage>
        <taxon>Eukaryota</taxon>
        <taxon>Fungi</taxon>
        <taxon>Dikarya</taxon>
        <taxon>Ascomycota</taxon>
        <taxon>Pezizomycotina</taxon>
        <taxon>Eurotiomycetes</taxon>
        <taxon>Chaetothyriomycetidae</taxon>
        <taxon>Chaetothyriales</taxon>
        <taxon>Trichomeriaceae</taxon>
        <taxon>Knufia</taxon>
    </lineage>
</organism>